<evidence type="ECO:0000313" key="2">
    <source>
        <dbReference type="Proteomes" id="UP000049077"/>
    </source>
</evidence>
<gene>
    <name evidence="1" type="ORF">VCR4J5_200474</name>
</gene>
<keyword evidence="2" id="KW-1185">Reference proteome</keyword>
<comment type="caution">
    <text evidence="1">The sequence shown here is derived from an EMBL/GenBank/DDBJ whole genome shotgun (WGS) entry which is preliminary data.</text>
</comment>
<proteinExistence type="predicted"/>
<sequence length="45" mass="4943">MNKISISVVRVLLLSLSIVGGHIPYLVFAEIVIRDPLNLIQLTLA</sequence>
<organism evidence="1 2">
    <name type="scientific">Vibrio crassostreae</name>
    <dbReference type="NCBI Taxonomy" id="246167"/>
    <lineage>
        <taxon>Bacteria</taxon>
        <taxon>Pseudomonadati</taxon>
        <taxon>Pseudomonadota</taxon>
        <taxon>Gammaproteobacteria</taxon>
        <taxon>Vibrionales</taxon>
        <taxon>Vibrionaceae</taxon>
        <taxon>Vibrio</taxon>
    </lineage>
</organism>
<name>A0ABM9QUW7_9VIBR</name>
<dbReference type="Proteomes" id="UP000049077">
    <property type="component" value="Unassembled WGS sequence"/>
</dbReference>
<reference evidence="1 2" key="1">
    <citation type="submission" date="2014-06" db="EMBL/GenBank/DDBJ databases">
        <authorList>
            <person name="Le Roux F."/>
        </authorList>
    </citation>
    <scope>NUCLEOTIDE SEQUENCE [LARGE SCALE GENOMIC DNA]</scope>
    <source>
        <strain evidence="1 2">J5-4</strain>
    </source>
</reference>
<protein>
    <submittedName>
        <fullName evidence="1">Uncharacterized protein</fullName>
    </submittedName>
</protein>
<dbReference type="EMBL" id="CCJX01000103">
    <property type="protein sequence ID" value="CDT36953.1"/>
    <property type="molecule type" value="Genomic_DNA"/>
</dbReference>
<accession>A0ABM9QUW7</accession>
<evidence type="ECO:0000313" key="1">
    <source>
        <dbReference type="EMBL" id="CDT36953.1"/>
    </source>
</evidence>